<name>A0ABY5NUQ6_9FLAO</name>
<evidence type="ECO:0000259" key="3">
    <source>
        <dbReference type="PROSITE" id="PS50977"/>
    </source>
</evidence>
<dbReference type="InterPro" id="IPR009057">
    <property type="entry name" value="Homeodomain-like_sf"/>
</dbReference>
<feature type="domain" description="HTH tetR-type" evidence="3">
    <location>
        <begin position="5"/>
        <end position="65"/>
    </location>
</feature>
<dbReference type="PROSITE" id="PS50977">
    <property type="entry name" value="HTH_TETR_2"/>
    <property type="match status" value="1"/>
</dbReference>
<feature type="DNA-binding region" description="H-T-H motif" evidence="2">
    <location>
        <begin position="28"/>
        <end position="47"/>
    </location>
</feature>
<gene>
    <name evidence="4" type="ORF">NPX36_04490</name>
</gene>
<dbReference type="Pfam" id="PF00440">
    <property type="entry name" value="TetR_N"/>
    <property type="match status" value="1"/>
</dbReference>
<keyword evidence="5" id="KW-1185">Reference proteome</keyword>
<dbReference type="Gene3D" id="1.10.357.10">
    <property type="entry name" value="Tetracycline Repressor, domain 2"/>
    <property type="match status" value="1"/>
</dbReference>
<dbReference type="RefSeq" id="WP_257500216.1">
    <property type="nucleotide sequence ID" value="NZ_CP102382.1"/>
</dbReference>
<proteinExistence type="predicted"/>
<reference evidence="4 5" key="1">
    <citation type="submission" date="2022-08" db="EMBL/GenBank/DDBJ databases">
        <title>Myroides zhujiangensis sp. nov., a novel bacterium isolated from sediment in the Pearl River Estuary.</title>
        <authorList>
            <person name="Cui L."/>
        </authorList>
    </citation>
    <scope>NUCLEOTIDE SEQUENCE [LARGE SCALE GENOMIC DNA]</scope>
    <source>
        <strain evidence="4 5">SCSIO 72103</strain>
    </source>
</reference>
<accession>A0ABY5NUQ6</accession>
<sequence length="180" mass="20643">MQRIEDHQKNWIAHGYETFALHGQAALKIEPLAKKVGKSKSSFYHHFADMDLFVDLLLQHHVAQSKIIALKEQQAQSVHPDLVEILVTHKTDLLFNRQLRFQQHIPAFAAVLHQSNQIVGDAFVKLWVKDLGLQLSAQQINGIFSLALENFFLQINHENLNHTWLSAYFENLKAIAKSFA</sequence>
<evidence type="ECO:0000256" key="2">
    <source>
        <dbReference type="PROSITE-ProRule" id="PRU00335"/>
    </source>
</evidence>
<dbReference type="InterPro" id="IPR001647">
    <property type="entry name" value="HTH_TetR"/>
</dbReference>
<dbReference type="SUPFAM" id="SSF46689">
    <property type="entry name" value="Homeodomain-like"/>
    <property type="match status" value="1"/>
</dbReference>
<evidence type="ECO:0000313" key="5">
    <source>
        <dbReference type="Proteomes" id="UP001317001"/>
    </source>
</evidence>
<protein>
    <submittedName>
        <fullName evidence="4">TetR/AcrR family transcriptional regulator</fullName>
    </submittedName>
</protein>
<dbReference type="Proteomes" id="UP001317001">
    <property type="component" value="Chromosome"/>
</dbReference>
<evidence type="ECO:0000313" key="4">
    <source>
        <dbReference type="EMBL" id="UUV22299.1"/>
    </source>
</evidence>
<dbReference type="EMBL" id="CP102382">
    <property type="protein sequence ID" value="UUV22299.1"/>
    <property type="molecule type" value="Genomic_DNA"/>
</dbReference>
<keyword evidence="1 2" id="KW-0238">DNA-binding</keyword>
<organism evidence="4 5">
    <name type="scientific">Paenimyroides aestuarii</name>
    <dbReference type="NCBI Taxonomy" id="2968490"/>
    <lineage>
        <taxon>Bacteria</taxon>
        <taxon>Pseudomonadati</taxon>
        <taxon>Bacteroidota</taxon>
        <taxon>Flavobacteriia</taxon>
        <taxon>Flavobacteriales</taxon>
        <taxon>Flavobacteriaceae</taxon>
        <taxon>Paenimyroides</taxon>
    </lineage>
</organism>
<evidence type="ECO:0000256" key="1">
    <source>
        <dbReference type="ARBA" id="ARBA00023125"/>
    </source>
</evidence>